<sequence>MKRSDIISNTKHHRRASNGYTSIDDANRLMDTQTDGPLLSSDRRRPRAFSEDYTTIDAANESFSDVPLLSNNESINRLPEEEIRLDMADPMLSLVDPPPPPPKVVEKRAWIGLRAFQLALLSVPYISMTFMTLPIILSFGADVVMLPIYTALNTLSWVNPLTHTGIVSYSEQVRSEVYSYFMLYNCYIAISITMNLVYTVISFLPFFFRMYAKISRITSFSEGLKSHWARLFLGYVLLTLCSFLLSIVLLHSLTWVSIAIFTFVIPAWIVSAVLVIVDMGFVYYNIWALTRWVDRVNLGRLDVRLVRVLLRLAATPLFCVTFSIFEYTGAMKARAARQSKSEQRPARRLRSVSVAYLRLIYRLFHLGSFVMTQLICLTSGLTIKRNYVVPFCLTFAFYPLVFFNSVPSALIVRNPLKIKLRDSAIDVLVFALRLFLGLLLVSPLLLALPVVFSSLSENHSTPTNTTATVPELGPMVSLDSIAGAASSDYTISARHYSVCSQMWGALNVVDLALLSEYVYGDEEWTADERATFFSRYLPHLGPVSMARGDSADRVKWVNVFIKKQNLAVFSVRGTANLLDALEDVSLWHEGAILKIFLADIMPSEFVSLLIKLTAVPKSFQSLYHWDLNYQQPVVDALKDGGREGRSRTIVTGHSLGGGIGKIAAVATSHRAVTFASPGLQWSRRKFGLNWDSLTSDVLTVRPRGDIVSAIDKQGGNVQFVRCSKYDSVLSPLKCHSVARTACTLAMDCEFPAEGYKAFCVDNGFWTEDGKETNK</sequence>
<feature type="transmembrane region" description="Helical" evidence="2">
    <location>
        <begin position="258"/>
        <end position="284"/>
    </location>
</feature>
<reference evidence="3" key="1">
    <citation type="submission" date="2021-05" db="EMBL/GenBank/DDBJ databases">
        <title>A free-living protist that lacks canonical eukaryotic 1 DNA replication and segregation systems.</title>
        <authorList>
            <person name="Salas-Leiva D.E."/>
            <person name="Tromer E.C."/>
            <person name="Curtis B.A."/>
            <person name="Jerlstrom-Hultqvist J."/>
            <person name="Kolisko M."/>
            <person name="Yi Z."/>
            <person name="Salas-Leiva J.S."/>
            <person name="Gallot-Lavallee L."/>
            <person name="Kops G.J.P.L."/>
            <person name="Archibald J.M."/>
            <person name="Simpson A.G.B."/>
            <person name="Roger A.J."/>
        </authorList>
    </citation>
    <scope>NUCLEOTIDE SEQUENCE</scope>
    <source>
        <strain evidence="3">BICM</strain>
    </source>
</reference>
<dbReference type="OrthoDB" id="58570at2759"/>
<dbReference type="Proteomes" id="UP000717585">
    <property type="component" value="Unassembled WGS sequence"/>
</dbReference>
<dbReference type="SUPFAM" id="SSF53474">
    <property type="entry name" value="alpha/beta-Hydrolases"/>
    <property type="match status" value="1"/>
</dbReference>
<name>A0A8J6ART8_9EUKA</name>
<feature type="region of interest" description="Disordered" evidence="1">
    <location>
        <begin position="1"/>
        <end position="46"/>
    </location>
</feature>
<dbReference type="EMBL" id="JAHDYR010000034">
    <property type="protein sequence ID" value="KAG9392716.1"/>
    <property type="molecule type" value="Genomic_DNA"/>
</dbReference>
<dbReference type="Gene3D" id="3.40.50.1820">
    <property type="entry name" value="alpha/beta hydrolase"/>
    <property type="match status" value="1"/>
</dbReference>
<gene>
    <name evidence="3" type="ORF">J8273_5974</name>
</gene>
<evidence type="ECO:0000313" key="3">
    <source>
        <dbReference type="EMBL" id="KAG9392716.1"/>
    </source>
</evidence>
<protein>
    <submittedName>
        <fullName evidence="3">Lipase (Class 3)</fullName>
    </submittedName>
</protein>
<dbReference type="Pfam" id="PF26363">
    <property type="entry name" value="Phospholipase-like"/>
    <property type="match status" value="1"/>
</dbReference>
<dbReference type="AlphaFoldDB" id="A0A8J6ART8"/>
<keyword evidence="2" id="KW-1133">Transmembrane helix</keyword>
<feature type="transmembrane region" description="Helical" evidence="2">
    <location>
        <begin position="118"/>
        <end position="140"/>
    </location>
</feature>
<evidence type="ECO:0000256" key="1">
    <source>
        <dbReference type="SAM" id="MobiDB-lite"/>
    </source>
</evidence>
<feature type="transmembrane region" description="Helical" evidence="2">
    <location>
        <begin position="359"/>
        <end position="381"/>
    </location>
</feature>
<feature type="transmembrane region" description="Helical" evidence="2">
    <location>
        <begin position="181"/>
        <end position="208"/>
    </location>
</feature>
<dbReference type="InterPro" id="IPR029058">
    <property type="entry name" value="AB_hydrolase_fold"/>
</dbReference>
<proteinExistence type="predicted"/>
<accession>A0A8J6ART8</accession>
<organism evidence="3 4">
    <name type="scientific">Carpediemonas membranifera</name>
    <dbReference type="NCBI Taxonomy" id="201153"/>
    <lineage>
        <taxon>Eukaryota</taxon>
        <taxon>Metamonada</taxon>
        <taxon>Carpediemonas-like organisms</taxon>
        <taxon>Carpediemonas</taxon>
    </lineage>
</organism>
<evidence type="ECO:0000256" key="2">
    <source>
        <dbReference type="SAM" id="Phobius"/>
    </source>
</evidence>
<dbReference type="GO" id="GO:0006629">
    <property type="term" value="P:lipid metabolic process"/>
    <property type="evidence" value="ECO:0007669"/>
    <property type="project" value="InterPro"/>
</dbReference>
<keyword evidence="2" id="KW-0472">Membrane</keyword>
<evidence type="ECO:0000313" key="4">
    <source>
        <dbReference type="Proteomes" id="UP000717585"/>
    </source>
</evidence>
<feature type="transmembrane region" description="Helical" evidence="2">
    <location>
        <begin position="424"/>
        <end position="452"/>
    </location>
</feature>
<feature type="transmembrane region" description="Helical" evidence="2">
    <location>
        <begin position="228"/>
        <end position="251"/>
    </location>
</feature>
<feature type="transmembrane region" description="Helical" evidence="2">
    <location>
        <begin position="304"/>
        <end position="325"/>
    </location>
</feature>
<keyword evidence="4" id="KW-1185">Reference proteome</keyword>
<keyword evidence="2" id="KW-0812">Transmembrane</keyword>
<comment type="caution">
    <text evidence="3">The sequence shown here is derived from an EMBL/GenBank/DDBJ whole genome shotgun (WGS) entry which is preliminary data.</text>
</comment>
<feature type="transmembrane region" description="Helical" evidence="2">
    <location>
        <begin position="387"/>
        <end position="412"/>
    </location>
</feature>